<dbReference type="Pfam" id="PF09084">
    <property type="entry name" value="NMT1"/>
    <property type="match status" value="1"/>
</dbReference>
<dbReference type="EMBL" id="CP015584">
    <property type="protein sequence ID" value="APT59675.1"/>
    <property type="molecule type" value="Genomic_DNA"/>
</dbReference>
<dbReference type="Proteomes" id="UP000185494">
    <property type="component" value="Chromosome 2"/>
</dbReference>
<keyword evidence="3" id="KW-0813">Transport</keyword>
<comment type="function">
    <text evidence="5">Part of a binding-protein-dependent transport system for aliphatic sulfonates. Putative binding protein.</text>
</comment>
<evidence type="ECO:0000256" key="2">
    <source>
        <dbReference type="ARBA" id="ARBA00010742"/>
    </source>
</evidence>
<dbReference type="KEGG" id="rgi:RGI145_20320"/>
<dbReference type="GO" id="GO:0042597">
    <property type="term" value="C:periplasmic space"/>
    <property type="evidence" value="ECO:0007669"/>
    <property type="project" value="UniProtKB-SubCell"/>
</dbReference>
<dbReference type="NCBIfam" id="TIGR01728">
    <property type="entry name" value="SsuA_fam"/>
    <property type="match status" value="1"/>
</dbReference>
<evidence type="ECO:0000256" key="4">
    <source>
        <dbReference type="ARBA" id="ARBA00022729"/>
    </source>
</evidence>
<dbReference type="InterPro" id="IPR015168">
    <property type="entry name" value="SsuA/THI5"/>
</dbReference>
<protein>
    <recommendedName>
        <fullName evidence="6">Putative aliphatic sulfonates-binding protein</fullName>
    </recommendedName>
</protein>
<dbReference type="InterPro" id="IPR010067">
    <property type="entry name" value="ABC_SsuA_sub-bd"/>
</dbReference>
<proteinExistence type="inferred from homology"/>
<dbReference type="PANTHER" id="PTHR30024">
    <property type="entry name" value="ALIPHATIC SULFONATES-BINDING PROTEIN-RELATED"/>
    <property type="match status" value="1"/>
</dbReference>
<evidence type="ECO:0000256" key="3">
    <source>
        <dbReference type="ARBA" id="ARBA00022448"/>
    </source>
</evidence>
<dbReference type="GO" id="GO:0016020">
    <property type="term" value="C:membrane"/>
    <property type="evidence" value="ECO:0007669"/>
    <property type="project" value="InterPro"/>
</dbReference>
<evidence type="ECO:0000256" key="1">
    <source>
        <dbReference type="ARBA" id="ARBA00004418"/>
    </source>
</evidence>
<dbReference type="Gene3D" id="3.40.190.10">
    <property type="entry name" value="Periplasmic binding protein-like II"/>
    <property type="match status" value="2"/>
</dbReference>
<comment type="similarity">
    <text evidence="2">Belongs to the bacterial solute-binding protein SsuA/TauA family.</text>
</comment>
<evidence type="ECO:0000313" key="8">
    <source>
        <dbReference type="EMBL" id="APT59675.1"/>
    </source>
</evidence>
<dbReference type="STRING" id="257708.RGI145_20320"/>
<evidence type="ECO:0000259" key="7">
    <source>
        <dbReference type="Pfam" id="PF09084"/>
    </source>
</evidence>
<dbReference type="PANTHER" id="PTHR30024:SF48">
    <property type="entry name" value="ABC TRANSPORTER SUBSTRATE-BINDING PROTEIN"/>
    <property type="match status" value="1"/>
</dbReference>
<dbReference type="CDD" id="cd13558">
    <property type="entry name" value="PBP2_SsuA_like_2"/>
    <property type="match status" value="1"/>
</dbReference>
<keyword evidence="4" id="KW-0732">Signal</keyword>
<organism evidence="8 9">
    <name type="scientific">Roseomonas gilardii</name>
    <dbReference type="NCBI Taxonomy" id="257708"/>
    <lineage>
        <taxon>Bacteria</taxon>
        <taxon>Pseudomonadati</taxon>
        <taxon>Pseudomonadota</taxon>
        <taxon>Alphaproteobacteria</taxon>
        <taxon>Acetobacterales</taxon>
        <taxon>Roseomonadaceae</taxon>
        <taxon>Roseomonas</taxon>
    </lineage>
</organism>
<reference evidence="8 9" key="1">
    <citation type="submission" date="2016-05" db="EMBL/GenBank/DDBJ databases">
        <title>Complete Genome and Methylome Analysis of Psychrotrophic Bacterial Isolates from Antarctic Lake Untersee.</title>
        <authorList>
            <person name="Fomenkov A."/>
            <person name="Akimov V.N."/>
            <person name="Vasilyeva L.V."/>
            <person name="Andersen D."/>
            <person name="Vincze T."/>
            <person name="Roberts R.J."/>
        </authorList>
    </citation>
    <scope>NUCLEOTIDE SEQUENCE [LARGE SCALE GENOMIC DNA]</scope>
    <source>
        <strain evidence="8 9">U14-5</strain>
    </source>
</reference>
<accession>A0A1L7ALM5</accession>
<name>A0A1L7ALM5_9PROT</name>
<dbReference type="GO" id="GO:0042626">
    <property type="term" value="F:ATPase-coupled transmembrane transporter activity"/>
    <property type="evidence" value="ECO:0007669"/>
    <property type="project" value="InterPro"/>
</dbReference>
<dbReference type="FunFam" id="3.40.190.10:FF:000050">
    <property type="entry name" value="Sulfonate ABC transporter substrate-binding protein"/>
    <property type="match status" value="1"/>
</dbReference>
<evidence type="ECO:0000256" key="5">
    <source>
        <dbReference type="ARBA" id="ARBA00055538"/>
    </source>
</evidence>
<gene>
    <name evidence="8" type="ORF">RGI145_20320</name>
</gene>
<feature type="domain" description="SsuA/THI5-like" evidence="7">
    <location>
        <begin position="62"/>
        <end position="202"/>
    </location>
</feature>
<dbReference type="AlphaFoldDB" id="A0A1L7ALM5"/>
<evidence type="ECO:0000256" key="6">
    <source>
        <dbReference type="ARBA" id="ARBA00070228"/>
    </source>
</evidence>
<sequence length="320" mass="34285">MPDRIETPGRRTVIAGLLALPALHVGRARAQEAGTLRVGDQKGGNQSLILASGVLRESPLRVEWAQFAAAAPLAEALNADAIDIGGIGDAPFAFAHAAGAPIRVVGATRSSGRSTALLVHGDAPYRRFADLKGKRIGTGKGSVGHFLAVAAREQAGLGRRDVQIVFLSPAEAKSAFASRQIDAWSSWGQYVYLAEAQDKARILLDGRGLMSGLSFQAATQPAIAGKRAEITEFLRLWAEALRWGDRNLDRYAQSWARETGVTEEVARRTLDARGFLPVPVDEQVIATQQRTVDLYTREGLLPAGVDVRGSFDPSFNAYSS</sequence>
<evidence type="ECO:0000313" key="9">
    <source>
        <dbReference type="Proteomes" id="UP000185494"/>
    </source>
</evidence>
<dbReference type="SUPFAM" id="SSF53850">
    <property type="entry name" value="Periplasmic binding protein-like II"/>
    <property type="match status" value="1"/>
</dbReference>
<dbReference type="RefSeq" id="WP_075800384.1">
    <property type="nucleotide sequence ID" value="NZ_CP015584.1"/>
</dbReference>
<comment type="subcellular location">
    <subcellularLocation>
        <location evidence="1">Periplasm</location>
    </subcellularLocation>
</comment>